<protein>
    <submittedName>
        <fullName evidence="2">NAD-dependent epimerase/dehydratase family protein</fullName>
    </submittedName>
</protein>
<dbReference type="InterPro" id="IPR050177">
    <property type="entry name" value="Lipid_A_modif_metabolic_enz"/>
</dbReference>
<dbReference type="Pfam" id="PF01370">
    <property type="entry name" value="Epimerase"/>
    <property type="match status" value="1"/>
</dbReference>
<dbReference type="InterPro" id="IPR036291">
    <property type="entry name" value="NAD(P)-bd_dom_sf"/>
</dbReference>
<comment type="caution">
    <text evidence="2">The sequence shown here is derived from an EMBL/GenBank/DDBJ whole genome shotgun (WGS) entry which is preliminary data.</text>
</comment>
<proteinExistence type="predicted"/>
<feature type="domain" description="NAD-dependent epimerase/dehydratase" evidence="1">
    <location>
        <begin position="4"/>
        <end position="189"/>
    </location>
</feature>
<organism evidence="2 3">
    <name type="scientific">Vibrio cholerae</name>
    <dbReference type="NCBI Taxonomy" id="666"/>
    <lineage>
        <taxon>Bacteria</taxon>
        <taxon>Pseudomonadati</taxon>
        <taxon>Pseudomonadota</taxon>
        <taxon>Gammaproteobacteria</taxon>
        <taxon>Vibrionales</taxon>
        <taxon>Vibrionaceae</taxon>
        <taxon>Vibrio</taxon>
    </lineage>
</organism>
<gene>
    <name evidence="2" type="ORF">EYB64_05090</name>
</gene>
<dbReference type="RefSeq" id="WP_054103960.1">
    <property type="nucleotide sequence ID" value="NZ_CTBD01000067.1"/>
</dbReference>
<dbReference type="AlphaFoldDB" id="A0A7Z8DUY4"/>
<evidence type="ECO:0000259" key="1">
    <source>
        <dbReference type="Pfam" id="PF01370"/>
    </source>
</evidence>
<evidence type="ECO:0000313" key="3">
    <source>
        <dbReference type="Proteomes" id="UP000294145"/>
    </source>
</evidence>
<dbReference type="InterPro" id="IPR001509">
    <property type="entry name" value="Epimerase_deHydtase"/>
</dbReference>
<dbReference type="Proteomes" id="UP000294145">
    <property type="component" value="Unassembled WGS sequence"/>
</dbReference>
<dbReference type="PANTHER" id="PTHR43245:SF55">
    <property type="entry name" value="NAD(P)-BINDING DOMAIN-CONTAINING PROTEIN"/>
    <property type="match status" value="1"/>
</dbReference>
<accession>A0A7Z8DUY4</accession>
<reference evidence="2 3" key="1">
    <citation type="submission" date="2019-02" db="EMBL/GenBank/DDBJ databases">
        <title>Genomic plasticity associated with the antimicrobial resistance in Vibrio cholerae.</title>
        <authorList>
            <person name="Verma J."/>
            <person name="Bag S."/>
            <person name="Saha B."/>
            <person name="Kumar P."/>
            <person name="Ghosh T.S."/>
            <person name="Dayal M."/>
            <person name="Senapati T."/>
            <person name="Mehra S."/>
            <person name="Dey P."/>
            <person name="Desigamani A."/>
            <person name="Kumar D."/>
            <person name="Rana P."/>
            <person name="Kumar B."/>
            <person name="Maiti T.K."/>
            <person name="Sharma N.C."/>
            <person name="Bhadra R.K."/>
            <person name="Mutreja A."/>
            <person name="Nair G.B."/>
            <person name="Ramamurthy T."/>
            <person name="Das B."/>
        </authorList>
    </citation>
    <scope>NUCLEOTIDE SEQUENCE [LARGE SCALE GENOMIC DNA]</scope>
    <source>
        <strain evidence="2 3">IDH06781</strain>
    </source>
</reference>
<name>A0A7Z8DUY4_VIBCL</name>
<evidence type="ECO:0000313" key="2">
    <source>
        <dbReference type="EMBL" id="TBM44713.1"/>
    </source>
</evidence>
<dbReference type="EMBL" id="SISP01000005">
    <property type="protein sequence ID" value="TBM44713.1"/>
    <property type="molecule type" value="Genomic_DNA"/>
</dbReference>
<dbReference type="PANTHER" id="PTHR43245">
    <property type="entry name" value="BIFUNCTIONAL POLYMYXIN RESISTANCE PROTEIN ARNA"/>
    <property type="match status" value="1"/>
</dbReference>
<sequence length="246" mass="28017">MVNALVTGAKGFLGTALVRKLDSLPNIHVLVFNRDHSEAELVSTLEQADIIFHLAGEVRPQSQDSEFERSNAELTETICAILERMSKNTPVVFASTVHAKQPKNSYGSSKQRAEERLRQYSELTGASVSIYRLPHMFGPGCKPHYNSVITTWMHQLSHGQEINVFDRSLPMTYVYSLDLMDDWIKCLDEQASESFQFLSPTICHDTTLGEIEDVLRKFAARGEPDHHSLFERKLYETYTTYLREKS</sequence>
<dbReference type="Gene3D" id="3.40.50.720">
    <property type="entry name" value="NAD(P)-binding Rossmann-like Domain"/>
    <property type="match status" value="1"/>
</dbReference>
<dbReference type="SUPFAM" id="SSF51735">
    <property type="entry name" value="NAD(P)-binding Rossmann-fold domains"/>
    <property type="match status" value="1"/>
</dbReference>